<evidence type="ECO:0000259" key="2">
    <source>
        <dbReference type="Pfam" id="PF22980"/>
    </source>
</evidence>
<sequence>MGGGIFPSPESHRGIRPHNHAYRAFQRSAVMIYACHCGLPVPRPKRTWGTCYHYWLCTVALPHHEFWKRRGESPPIQSLHNPKYLVTHGNNPKILPLQKCDIYKMAKGAGYNVESFLLSVIKHSDLKVWDQAAVGAEHGITAHSAYCRYNSIRNKLKADLEAERGEESKSAPVTPKRGRKRASPGSASKAQNVKEEEVDDEESTIKAKVKTFDGDVKVEQVEPESPTKRIRVKKEVVKREIGVKKGRSADDDDDESDYRE</sequence>
<dbReference type="EMBL" id="JAQGDS010000003">
    <property type="protein sequence ID" value="KAJ6262220.1"/>
    <property type="molecule type" value="Genomic_DNA"/>
</dbReference>
<keyword evidence="4" id="KW-1185">Reference proteome</keyword>
<proteinExistence type="predicted"/>
<accession>A0AAD6J0P6</accession>
<feature type="region of interest" description="Disordered" evidence="1">
    <location>
        <begin position="239"/>
        <end position="260"/>
    </location>
</feature>
<feature type="compositionally biased region" description="Basic and acidic residues" evidence="1">
    <location>
        <begin position="239"/>
        <end position="249"/>
    </location>
</feature>
<dbReference type="Pfam" id="PF22980">
    <property type="entry name" value="Myb_DNA-bind_8"/>
    <property type="match status" value="1"/>
</dbReference>
<dbReference type="Proteomes" id="UP001221413">
    <property type="component" value="Unassembled WGS sequence"/>
</dbReference>
<feature type="region of interest" description="Disordered" evidence="1">
    <location>
        <begin position="161"/>
        <end position="206"/>
    </location>
</feature>
<organism evidence="3 4">
    <name type="scientific">Drechslerella dactyloides</name>
    <name type="common">Nematode-trapping fungus</name>
    <name type="synonym">Arthrobotrys dactyloides</name>
    <dbReference type="NCBI Taxonomy" id="74499"/>
    <lineage>
        <taxon>Eukaryota</taxon>
        <taxon>Fungi</taxon>
        <taxon>Dikarya</taxon>
        <taxon>Ascomycota</taxon>
        <taxon>Pezizomycotina</taxon>
        <taxon>Orbiliomycetes</taxon>
        <taxon>Orbiliales</taxon>
        <taxon>Orbiliaceae</taxon>
        <taxon>Drechslerella</taxon>
    </lineage>
</organism>
<evidence type="ECO:0000256" key="1">
    <source>
        <dbReference type="SAM" id="MobiDB-lite"/>
    </source>
</evidence>
<feature type="domain" description="Myb-like DNA-binding" evidence="2">
    <location>
        <begin position="116"/>
        <end position="156"/>
    </location>
</feature>
<gene>
    <name evidence="3" type="ORF">Dda_3025</name>
</gene>
<reference evidence="3" key="1">
    <citation type="submission" date="2023-01" db="EMBL/GenBank/DDBJ databases">
        <title>The chitinases involved in constricting ring structure development in the nematode-trapping fungus Drechslerella dactyloides.</title>
        <authorList>
            <person name="Wang R."/>
            <person name="Zhang L."/>
            <person name="Tang P."/>
            <person name="Li S."/>
            <person name="Liang L."/>
        </authorList>
    </citation>
    <scope>NUCLEOTIDE SEQUENCE</scope>
    <source>
        <strain evidence="3">YMF1.00031</strain>
    </source>
</reference>
<dbReference type="AlphaFoldDB" id="A0AAD6J0P6"/>
<comment type="caution">
    <text evidence="3">The sequence shown here is derived from an EMBL/GenBank/DDBJ whole genome shotgun (WGS) entry which is preliminary data.</text>
</comment>
<dbReference type="InterPro" id="IPR054505">
    <property type="entry name" value="Myb_DNA-bind_8"/>
</dbReference>
<name>A0AAD6J0P6_DREDA</name>
<evidence type="ECO:0000313" key="3">
    <source>
        <dbReference type="EMBL" id="KAJ6262220.1"/>
    </source>
</evidence>
<protein>
    <recommendedName>
        <fullName evidence="2">Myb-like DNA-binding domain-containing protein</fullName>
    </recommendedName>
</protein>
<feature type="compositionally biased region" description="Acidic residues" evidence="1">
    <location>
        <begin position="250"/>
        <end position="260"/>
    </location>
</feature>
<evidence type="ECO:0000313" key="4">
    <source>
        <dbReference type="Proteomes" id="UP001221413"/>
    </source>
</evidence>